<feature type="compositionally biased region" description="Pro residues" evidence="1">
    <location>
        <begin position="27"/>
        <end position="40"/>
    </location>
</feature>
<evidence type="ECO:0000256" key="1">
    <source>
        <dbReference type="SAM" id="MobiDB-lite"/>
    </source>
</evidence>
<dbReference type="KEGG" id="tet:TTHERM_00185710"/>
<dbReference type="Proteomes" id="UP000009168">
    <property type="component" value="Unassembled WGS sequence"/>
</dbReference>
<feature type="transmembrane region" description="Helical" evidence="2">
    <location>
        <begin position="308"/>
        <end position="331"/>
    </location>
</feature>
<gene>
    <name evidence="4" type="ORF">TTHERM_00185710</name>
</gene>
<feature type="transmembrane region" description="Helical" evidence="2">
    <location>
        <begin position="275"/>
        <end position="293"/>
    </location>
</feature>
<evidence type="ECO:0000313" key="5">
    <source>
        <dbReference type="Proteomes" id="UP000009168"/>
    </source>
</evidence>
<keyword evidence="2 4" id="KW-0812">Transmembrane</keyword>
<evidence type="ECO:0000313" key="4">
    <source>
        <dbReference type="EMBL" id="EAR88597.1"/>
    </source>
</evidence>
<keyword evidence="2" id="KW-0472">Membrane</keyword>
<evidence type="ECO:0000256" key="2">
    <source>
        <dbReference type="SAM" id="Phobius"/>
    </source>
</evidence>
<feature type="chain" id="PRO_5004201283" evidence="3">
    <location>
        <begin position="25"/>
        <end position="426"/>
    </location>
</feature>
<feature type="region of interest" description="Disordered" evidence="1">
    <location>
        <begin position="185"/>
        <end position="210"/>
    </location>
</feature>
<evidence type="ECO:0000256" key="3">
    <source>
        <dbReference type="SAM" id="SignalP"/>
    </source>
</evidence>
<feature type="signal peptide" evidence="3">
    <location>
        <begin position="1"/>
        <end position="24"/>
    </location>
</feature>
<dbReference type="AlphaFoldDB" id="Q22T41"/>
<dbReference type="HOGENOM" id="CLU_606226_0_0_1"/>
<protein>
    <submittedName>
        <fullName evidence="4">Transmembrane protein, putative</fullName>
    </submittedName>
</protein>
<dbReference type="EMBL" id="GG662840">
    <property type="protein sequence ID" value="EAR88597.1"/>
    <property type="molecule type" value="Genomic_DNA"/>
</dbReference>
<sequence>MRPNYFILIVLSLTVLLNNCFVQGQQPPFPPPNNQNPPQDPNQDNNPPDGEDPCDPRVCRLCDVTDDLCFLCQEGYFLRQDFTCDKRMDYEDRGDGYSLAVGIINIIFLVVVYFGWIIISRKNQFRYTNLNNEVPQLSAEVLQVLQQQNIQNSPQLINVGAPSEFDTVSKKSSTNQPQQMFDEKNNVYGKNNKSPVPAYDIDQNNNASPDQTKGYALNQFNVQNDFVPQFQPQNSQQQSNQPKPFVTSDLNGYWLTQAGKFSFKDFSNFHRIKHVIINLIILQRIFSSMFYWAGRRGDDTDKDDRKQLLFVAFLVCMIIYWALSLIPPIVLKIFSYFCCLKQEPNGKCSGVFINVLFFISTIIMTALSTKVILRMSGFEAQVWILLCLAAWLIIIFFDKKSVELAKNRKGGFLEKLIKFRKIDFSS</sequence>
<dbReference type="GeneID" id="7844312"/>
<feature type="transmembrane region" description="Helical" evidence="2">
    <location>
        <begin position="97"/>
        <end position="119"/>
    </location>
</feature>
<keyword evidence="3" id="KW-0732">Signal</keyword>
<dbReference type="RefSeq" id="XP_001008842.1">
    <property type="nucleotide sequence ID" value="XM_001008842.1"/>
</dbReference>
<dbReference type="InParanoid" id="Q22T41"/>
<keyword evidence="2" id="KW-1133">Transmembrane helix</keyword>
<keyword evidence="5" id="KW-1185">Reference proteome</keyword>
<organism evidence="4 5">
    <name type="scientific">Tetrahymena thermophila (strain SB210)</name>
    <dbReference type="NCBI Taxonomy" id="312017"/>
    <lineage>
        <taxon>Eukaryota</taxon>
        <taxon>Sar</taxon>
        <taxon>Alveolata</taxon>
        <taxon>Ciliophora</taxon>
        <taxon>Intramacronucleata</taxon>
        <taxon>Oligohymenophorea</taxon>
        <taxon>Hymenostomatida</taxon>
        <taxon>Tetrahymenina</taxon>
        <taxon>Tetrahymenidae</taxon>
        <taxon>Tetrahymena</taxon>
    </lineage>
</organism>
<proteinExistence type="predicted"/>
<feature type="transmembrane region" description="Helical" evidence="2">
    <location>
        <begin position="351"/>
        <end position="368"/>
    </location>
</feature>
<feature type="region of interest" description="Disordered" evidence="1">
    <location>
        <begin position="27"/>
        <end position="52"/>
    </location>
</feature>
<feature type="transmembrane region" description="Helical" evidence="2">
    <location>
        <begin position="380"/>
        <end position="397"/>
    </location>
</feature>
<reference evidence="5" key="1">
    <citation type="journal article" date="2006" name="PLoS Biol.">
        <title>Macronuclear genome sequence of the ciliate Tetrahymena thermophila, a model eukaryote.</title>
        <authorList>
            <person name="Eisen J.A."/>
            <person name="Coyne R.S."/>
            <person name="Wu M."/>
            <person name="Wu D."/>
            <person name="Thiagarajan M."/>
            <person name="Wortman J.R."/>
            <person name="Badger J.H."/>
            <person name="Ren Q."/>
            <person name="Amedeo P."/>
            <person name="Jones K.M."/>
            <person name="Tallon L.J."/>
            <person name="Delcher A.L."/>
            <person name="Salzberg S.L."/>
            <person name="Silva J.C."/>
            <person name="Haas B.J."/>
            <person name="Majoros W.H."/>
            <person name="Farzad M."/>
            <person name="Carlton J.M."/>
            <person name="Smith R.K. Jr."/>
            <person name="Garg J."/>
            <person name="Pearlman R.E."/>
            <person name="Karrer K.M."/>
            <person name="Sun L."/>
            <person name="Manning G."/>
            <person name="Elde N.C."/>
            <person name="Turkewitz A.P."/>
            <person name="Asai D.J."/>
            <person name="Wilkes D.E."/>
            <person name="Wang Y."/>
            <person name="Cai H."/>
            <person name="Collins K."/>
            <person name="Stewart B.A."/>
            <person name="Lee S.R."/>
            <person name="Wilamowska K."/>
            <person name="Weinberg Z."/>
            <person name="Ruzzo W.L."/>
            <person name="Wloga D."/>
            <person name="Gaertig J."/>
            <person name="Frankel J."/>
            <person name="Tsao C.-C."/>
            <person name="Gorovsky M.A."/>
            <person name="Keeling P.J."/>
            <person name="Waller R.F."/>
            <person name="Patron N.J."/>
            <person name="Cherry J.M."/>
            <person name="Stover N.A."/>
            <person name="Krieger C.J."/>
            <person name="del Toro C."/>
            <person name="Ryder H.F."/>
            <person name="Williamson S.C."/>
            <person name="Barbeau R.A."/>
            <person name="Hamilton E.P."/>
            <person name="Orias E."/>
        </authorList>
    </citation>
    <scope>NUCLEOTIDE SEQUENCE [LARGE SCALE GENOMIC DNA]</scope>
    <source>
        <strain evidence="5">SB210</strain>
    </source>
</reference>
<accession>Q22T41</accession>
<name>Q22T41_TETTS</name>